<reference evidence="5 6" key="3">
    <citation type="submission" date="2016-01" db="EMBL/GenBank/DDBJ databases">
        <title>The new phylogeny of the genus Mycobacterium.</title>
        <authorList>
            <person name="Tarcisio F."/>
            <person name="Conor M."/>
            <person name="Antonella G."/>
            <person name="Elisabetta G."/>
            <person name="Giulia F.S."/>
            <person name="Sara T."/>
            <person name="Anna F."/>
            <person name="Clotilde B."/>
            <person name="Roberto B."/>
            <person name="Veronica D.S."/>
            <person name="Fabio R."/>
            <person name="Monica P."/>
            <person name="Olivier J."/>
            <person name="Enrico T."/>
            <person name="Nicola S."/>
        </authorList>
    </citation>
    <scope>NUCLEOTIDE SEQUENCE [LARGE SCALE GENOMIC DNA]</scope>
    <source>
        <strain evidence="5 6">DSM 44626</strain>
    </source>
</reference>
<evidence type="ECO:0000313" key="4">
    <source>
        <dbReference type="EMBL" id="CDO87313.1"/>
    </source>
</evidence>
<accession>A0A024JVQ8</accession>
<feature type="active site" description="Proton acceptor" evidence="3">
    <location>
        <position position="79"/>
    </location>
</feature>
<comment type="catalytic activity">
    <reaction evidence="3">
        <text>a ribonucleoside 5'-triphosphate + H2O = a ribonucleoside 5'-phosphate + diphosphate + H(+)</text>
        <dbReference type="Rhea" id="RHEA:23996"/>
        <dbReference type="ChEBI" id="CHEBI:15377"/>
        <dbReference type="ChEBI" id="CHEBI:15378"/>
        <dbReference type="ChEBI" id="CHEBI:33019"/>
        <dbReference type="ChEBI" id="CHEBI:58043"/>
        <dbReference type="ChEBI" id="CHEBI:61557"/>
        <dbReference type="EC" id="3.6.1.9"/>
    </reaction>
</comment>
<reference evidence="4" key="2">
    <citation type="submission" date="2014-04" db="EMBL/GenBank/DDBJ databases">
        <authorList>
            <person name="Urmite Genomes U."/>
        </authorList>
    </citation>
    <scope>NUCLEOTIDE SEQUENCE</scope>
    <source>
        <strain evidence="4">DSM 44626</strain>
    </source>
</reference>
<comment type="similarity">
    <text evidence="3">Belongs to the Maf family.</text>
</comment>
<dbReference type="Pfam" id="PF02545">
    <property type="entry name" value="Maf"/>
    <property type="match status" value="1"/>
</dbReference>
<dbReference type="eggNOG" id="COG0424">
    <property type="taxonomic scope" value="Bacteria"/>
</dbReference>
<dbReference type="AlphaFoldDB" id="A0A024JVQ8"/>
<dbReference type="SUPFAM" id="SSF52972">
    <property type="entry name" value="ITPase-like"/>
    <property type="match status" value="1"/>
</dbReference>
<dbReference type="InterPro" id="IPR029001">
    <property type="entry name" value="ITPase-like_fam"/>
</dbReference>
<dbReference type="Gene3D" id="3.90.950.10">
    <property type="match status" value="1"/>
</dbReference>
<comment type="function">
    <text evidence="3">Nucleoside triphosphate pyrophosphatase. May have a dual role in cell division arrest and in preventing the incorporation of modified nucleotides into cellular nucleic acids.</text>
</comment>
<gene>
    <name evidence="5" type="ORF">AWC29_18115</name>
    <name evidence="4" type="ORF">BN973_01666</name>
</gene>
<evidence type="ECO:0000256" key="2">
    <source>
        <dbReference type="ARBA" id="ARBA00022801"/>
    </source>
</evidence>
<dbReference type="HOGENOM" id="CLU_040416_1_2_11"/>
<protein>
    <recommendedName>
        <fullName evidence="3">Nucleoside triphosphate pyrophosphatase</fullName>
        <ecNumber evidence="3">3.6.1.9</ecNumber>
    </recommendedName>
    <alternativeName>
        <fullName evidence="3">Nucleotide pyrophosphatase</fullName>
        <shortName evidence="3">Nucleotide PPase</shortName>
    </alternativeName>
</protein>
<dbReference type="STRING" id="47839.BN973_01666"/>
<evidence type="ECO:0000256" key="3">
    <source>
        <dbReference type="HAMAP-Rule" id="MF_00528"/>
    </source>
</evidence>
<dbReference type="EMBL" id="HG964446">
    <property type="protein sequence ID" value="CDO87313.1"/>
    <property type="molecule type" value="Genomic_DNA"/>
</dbReference>
<evidence type="ECO:0000313" key="6">
    <source>
        <dbReference type="Proteomes" id="UP000193710"/>
    </source>
</evidence>
<dbReference type="HAMAP" id="MF_00528">
    <property type="entry name" value="Maf"/>
    <property type="match status" value="1"/>
</dbReference>
<proteinExistence type="inferred from homology"/>
<keyword evidence="2 3" id="KW-0378">Hydrolase</keyword>
<keyword evidence="3" id="KW-0546">Nucleotide metabolism</keyword>
<keyword evidence="3" id="KW-0963">Cytoplasm</keyword>
<reference evidence="4" key="1">
    <citation type="journal article" date="2014" name="Genome Announc.">
        <title>Draft Genome Sequence of Mycobacterium triplex DSM 44626.</title>
        <authorList>
            <person name="Sassi M."/>
            <person name="Croce O."/>
            <person name="Robert C."/>
            <person name="Raoult D."/>
            <person name="Drancourt M."/>
        </authorList>
    </citation>
    <scope>NUCLEOTIDE SEQUENCE [LARGE SCALE GENOMIC DNA]</scope>
    <source>
        <strain evidence="4">DSM 44626</strain>
    </source>
</reference>
<dbReference type="InterPro" id="IPR003697">
    <property type="entry name" value="Maf-like"/>
</dbReference>
<comment type="subcellular location">
    <subcellularLocation>
        <location evidence="3">Cytoplasm</location>
    </subcellularLocation>
</comment>
<evidence type="ECO:0000256" key="1">
    <source>
        <dbReference type="ARBA" id="ARBA00001968"/>
    </source>
</evidence>
<name>A0A024JVQ8_9MYCO</name>
<dbReference type="PANTHER" id="PTHR43213">
    <property type="entry name" value="BIFUNCTIONAL DTTP/UTP PYROPHOSPHATASE/METHYLTRANSFERASE PROTEIN-RELATED"/>
    <property type="match status" value="1"/>
</dbReference>
<dbReference type="CDD" id="cd00555">
    <property type="entry name" value="Maf"/>
    <property type="match status" value="1"/>
</dbReference>
<organism evidence="4">
    <name type="scientific">Mycobacterium triplex</name>
    <dbReference type="NCBI Taxonomy" id="47839"/>
    <lineage>
        <taxon>Bacteria</taxon>
        <taxon>Bacillati</taxon>
        <taxon>Actinomycetota</taxon>
        <taxon>Actinomycetes</taxon>
        <taxon>Mycobacteriales</taxon>
        <taxon>Mycobacteriaceae</taxon>
        <taxon>Mycobacterium</taxon>
        <taxon>Mycobacterium simiae complex</taxon>
    </lineage>
</organism>
<dbReference type="GO" id="GO:0009117">
    <property type="term" value="P:nucleotide metabolic process"/>
    <property type="evidence" value="ECO:0007669"/>
    <property type="project" value="UniProtKB-KW"/>
</dbReference>
<sequence>MTRVVLGSASGGRLKVLRQAGIDPLVVVSGVDEDRVIADLGPNASPGDVVCALAQAKAEQVAGELDRGVATDCVVIGCDSMLFLDDKLCGKPESVEAARQLWQSMAGRSGQLYTGHCVIRMQDTDIAHCESQTSITTVHFGTPASDDLEAYLADGESLRVAGGFTLDGLGGWFIDGVDGDPSAVVGIGLPLTRALLRRAGVSIAALWADNPLG</sequence>
<comment type="catalytic activity">
    <reaction evidence="3">
        <text>a 2'-deoxyribonucleoside 5'-triphosphate + H2O = a 2'-deoxyribonucleoside 5'-phosphate + diphosphate + H(+)</text>
        <dbReference type="Rhea" id="RHEA:44644"/>
        <dbReference type="ChEBI" id="CHEBI:15377"/>
        <dbReference type="ChEBI" id="CHEBI:15378"/>
        <dbReference type="ChEBI" id="CHEBI:33019"/>
        <dbReference type="ChEBI" id="CHEBI:61560"/>
        <dbReference type="ChEBI" id="CHEBI:65317"/>
        <dbReference type="EC" id="3.6.1.9"/>
    </reaction>
</comment>
<comment type="caution">
    <text evidence="3">Lacks conserved residue(s) required for the propagation of feature annotation.</text>
</comment>
<dbReference type="OrthoDB" id="3527985at2"/>
<dbReference type="PIRSF" id="PIRSF006305">
    <property type="entry name" value="Maf"/>
    <property type="match status" value="1"/>
</dbReference>
<evidence type="ECO:0000313" key="5">
    <source>
        <dbReference type="EMBL" id="ORX02893.1"/>
    </source>
</evidence>
<dbReference type="RefSeq" id="WP_036467184.1">
    <property type="nucleotide sequence ID" value="NZ_HG964446.1"/>
</dbReference>
<keyword evidence="6" id="KW-1185">Reference proteome</keyword>
<dbReference type="EMBL" id="LQPY01000024">
    <property type="protein sequence ID" value="ORX02893.1"/>
    <property type="molecule type" value="Genomic_DNA"/>
</dbReference>
<dbReference type="EC" id="3.6.1.9" evidence="3"/>
<dbReference type="Proteomes" id="UP000193710">
    <property type="component" value="Unassembled WGS sequence"/>
</dbReference>
<dbReference type="GO" id="GO:0005737">
    <property type="term" value="C:cytoplasm"/>
    <property type="evidence" value="ECO:0007669"/>
    <property type="project" value="UniProtKB-SubCell"/>
</dbReference>
<dbReference type="GO" id="GO:0047429">
    <property type="term" value="F:nucleoside triphosphate diphosphatase activity"/>
    <property type="evidence" value="ECO:0007669"/>
    <property type="project" value="UniProtKB-EC"/>
</dbReference>
<comment type="cofactor">
    <cofactor evidence="1 3">
        <name>a divalent metal cation</name>
        <dbReference type="ChEBI" id="CHEBI:60240"/>
    </cofactor>
</comment>
<dbReference type="NCBIfam" id="TIGR00172">
    <property type="entry name" value="maf"/>
    <property type="match status" value="1"/>
</dbReference>
<dbReference type="PANTHER" id="PTHR43213:SF5">
    <property type="entry name" value="BIFUNCTIONAL DTTP_UTP PYROPHOSPHATASE_METHYLTRANSFERASE PROTEIN-RELATED"/>
    <property type="match status" value="1"/>
</dbReference>
<dbReference type="Proteomes" id="UP000028880">
    <property type="component" value="Unassembled WGS sequence"/>
</dbReference>